<dbReference type="AlphaFoldDB" id="A0A5B8VWN2"/>
<keyword evidence="2" id="KW-1185">Reference proteome</keyword>
<protein>
    <recommendedName>
        <fullName evidence="3">Tetratricopeptide repeat protein</fullName>
    </recommendedName>
</protein>
<reference evidence="1 2" key="1">
    <citation type="journal article" date="2013" name="J. Microbiol.">
        <title>Mucilaginibacter ginsenosidivorax sp. nov., with ginsenoside converting activity isolated from sediment.</title>
        <authorList>
            <person name="Kim J.K."/>
            <person name="Choi T.E."/>
            <person name="Liu Q.M."/>
            <person name="Park H.Y."/>
            <person name="Yi T.H."/>
            <person name="Yoon M.H."/>
            <person name="Kim S.C."/>
            <person name="Im W.T."/>
        </authorList>
    </citation>
    <scope>NUCLEOTIDE SEQUENCE [LARGE SCALE GENOMIC DNA]</scope>
    <source>
        <strain evidence="1 2">KHI28</strain>
    </source>
</reference>
<dbReference type="KEGG" id="mgk:FSB76_08470"/>
<evidence type="ECO:0000313" key="1">
    <source>
        <dbReference type="EMBL" id="QEC75977.1"/>
    </source>
</evidence>
<sequence>MNNRIYFIASIILMLLVTQQSRADEPNLRRIRSLLVVCMNSSKTTDSLYKSLAVIKNPAGVIKAYIATLSACKAKLSWNPYMKVKHLNNAEATYKTAVSADPHNIEIRFLRFSVEHNVPGFLGFNKDLVTDRDEIITQLDKKNYGTGDKDLTVAIIKFLLNSKRCTPAQNDDLNKHLAELK</sequence>
<accession>A0A5B8VWN2</accession>
<organism evidence="1 2">
    <name type="scientific">Mucilaginibacter ginsenosidivorax</name>
    <dbReference type="NCBI Taxonomy" id="862126"/>
    <lineage>
        <taxon>Bacteria</taxon>
        <taxon>Pseudomonadati</taxon>
        <taxon>Bacteroidota</taxon>
        <taxon>Sphingobacteriia</taxon>
        <taxon>Sphingobacteriales</taxon>
        <taxon>Sphingobacteriaceae</taxon>
        <taxon>Mucilaginibacter</taxon>
    </lineage>
</organism>
<dbReference type="RefSeq" id="WP_147053160.1">
    <property type="nucleotide sequence ID" value="NZ_CP042437.1"/>
</dbReference>
<proteinExistence type="predicted"/>
<name>A0A5B8VWN2_9SPHI</name>
<evidence type="ECO:0008006" key="3">
    <source>
        <dbReference type="Google" id="ProtNLM"/>
    </source>
</evidence>
<dbReference type="Proteomes" id="UP000321362">
    <property type="component" value="Chromosome"/>
</dbReference>
<evidence type="ECO:0000313" key="2">
    <source>
        <dbReference type="Proteomes" id="UP000321362"/>
    </source>
</evidence>
<gene>
    <name evidence="1" type="ORF">FSB76_08470</name>
</gene>
<dbReference type="EMBL" id="CP042437">
    <property type="protein sequence ID" value="QEC75977.1"/>
    <property type="molecule type" value="Genomic_DNA"/>
</dbReference>
<dbReference type="OrthoDB" id="663842at2"/>